<proteinExistence type="predicted"/>
<name>A0A8X6N8R7_NEPPI</name>
<dbReference type="AlphaFoldDB" id="A0A8X6N8R7"/>
<evidence type="ECO:0000313" key="1">
    <source>
        <dbReference type="EMBL" id="GFT00271.1"/>
    </source>
</evidence>
<dbReference type="Proteomes" id="UP000887013">
    <property type="component" value="Unassembled WGS sequence"/>
</dbReference>
<reference evidence="1" key="1">
    <citation type="submission" date="2020-08" db="EMBL/GenBank/DDBJ databases">
        <title>Multicomponent nature underlies the extraordinary mechanical properties of spider dragline silk.</title>
        <authorList>
            <person name="Kono N."/>
            <person name="Nakamura H."/>
            <person name="Mori M."/>
            <person name="Yoshida Y."/>
            <person name="Ohtoshi R."/>
            <person name="Malay A.D."/>
            <person name="Moran D.A.P."/>
            <person name="Tomita M."/>
            <person name="Numata K."/>
            <person name="Arakawa K."/>
        </authorList>
    </citation>
    <scope>NUCLEOTIDE SEQUENCE</scope>
</reference>
<organism evidence="1 2">
    <name type="scientific">Nephila pilipes</name>
    <name type="common">Giant wood spider</name>
    <name type="synonym">Nephila maculata</name>
    <dbReference type="NCBI Taxonomy" id="299642"/>
    <lineage>
        <taxon>Eukaryota</taxon>
        <taxon>Metazoa</taxon>
        <taxon>Ecdysozoa</taxon>
        <taxon>Arthropoda</taxon>
        <taxon>Chelicerata</taxon>
        <taxon>Arachnida</taxon>
        <taxon>Araneae</taxon>
        <taxon>Araneomorphae</taxon>
        <taxon>Entelegynae</taxon>
        <taxon>Araneoidea</taxon>
        <taxon>Nephilidae</taxon>
        <taxon>Nephila</taxon>
    </lineage>
</organism>
<comment type="caution">
    <text evidence="1">The sequence shown here is derived from an EMBL/GenBank/DDBJ whole genome shotgun (WGS) entry which is preliminary data.</text>
</comment>
<sequence>MKGKKKEMQVEMEAKLLENQREVSCQEECGTELMLRKAEEKKGEEDLMQLADFEVKKRKEGKRGCWRINEK</sequence>
<accession>A0A8X6N8R7</accession>
<gene>
    <name evidence="1" type="ORF">NPIL_166761</name>
</gene>
<keyword evidence="2" id="KW-1185">Reference proteome</keyword>
<dbReference type="EMBL" id="BMAW01055310">
    <property type="protein sequence ID" value="GFT00271.1"/>
    <property type="molecule type" value="Genomic_DNA"/>
</dbReference>
<protein>
    <submittedName>
        <fullName evidence="1">Uncharacterized protein</fullName>
    </submittedName>
</protein>
<evidence type="ECO:0000313" key="2">
    <source>
        <dbReference type="Proteomes" id="UP000887013"/>
    </source>
</evidence>
<feature type="non-terminal residue" evidence="1">
    <location>
        <position position="71"/>
    </location>
</feature>